<reference evidence="1 2" key="1">
    <citation type="submission" date="2016-10" db="EMBL/GenBank/DDBJ databases">
        <authorList>
            <person name="de Groot N.N."/>
        </authorList>
    </citation>
    <scope>NUCLEOTIDE SEQUENCE [LARGE SCALE GENOMIC DNA]</scope>
    <source>
        <strain evidence="1 2">DSM 19981</strain>
    </source>
</reference>
<evidence type="ECO:0000313" key="2">
    <source>
        <dbReference type="Proteomes" id="UP000199473"/>
    </source>
</evidence>
<organism evidence="1 2">
    <name type="scientific">Falsiroseomonas stagni DSM 19981</name>
    <dbReference type="NCBI Taxonomy" id="1123062"/>
    <lineage>
        <taxon>Bacteria</taxon>
        <taxon>Pseudomonadati</taxon>
        <taxon>Pseudomonadota</taxon>
        <taxon>Alphaproteobacteria</taxon>
        <taxon>Acetobacterales</taxon>
        <taxon>Roseomonadaceae</taxon>
        <taxon>Falsiroseomonas</taxon>
    </lineage>
</organism>
<gene>
    <name evidence="1" type="ORF">SAMN02745775_101463</name>
</gene>
<dbReference type="Proteomes" id="UP000199473">
    <property type="component" value="Unassembled WGS sequence"/>
</dbReference>
<protein>
    <submittedName>
        <fullName evidence="1">Uncharacterized protein</fullName>
    </submittedName>
</protein>
<dbReference type="OrthoDB" id="7285281at2"/>
<dbReference type="RefSeq" id="WP_092954906.1">
    <property type="nucleotide sequence ID" value="NZ_FOSQ01000001.1"/>
</dbReference>
<dbReference type="AlphaFoldDB" id="A0A1I3XMD5"/>
<dbReference type="EMBL" id="FOSQ01000001">
    <property type="protein sequence ID" value="SFK20690.1"/>
    <property type="molecule type" value="Genomic_DNA"/>
</dbReference>
<sequence length="61" mass="6269">MQTPLPAPSDGDKTDQAAIMLMLAYVEAECRRLGADAAARYAAMAASLLPGRGAPPGSTLH</sequence>
<proteinExistence type="predicted"/>
<name>A0A1I3XMD5_9PROT</name>
<accession>A0A1I3XMD5</accession>
<keyword evidence="2" id="KW-1185">Reference proteome</keyword>
<evidence type="ECO:0000313" key="1">
    <source>
        <dbReference type="EMBL" id="SFK20690.1"/>
    </source>
</evidence>